<feature type="compositionally biased region" description="Basic and acidic residues" evidence="1">
    <location>
        <begin position="127"/>
        <end position="146"/>
    </location>
</feature>
<protein>
    <recommendedName>
        <fullName evidence="2">Myb-like domain-containing protein</fullName>
    </recommendedName>
</protein>
<dbReference type="CDD" id="cd11660">
    <property type="entry name" value="SANT_TRF"/>
    <property type="match status" value="1"/>
</dbReference>
<dbReference type="EMBL" id="JABTTQ020001401">
    <property type="protein sequence ID" value="KAK6131218.1"/>
    <property type="molecule type" value="Genomic_DNA"/>
</dbReference>
<evidence type="ECO:0000313" key="3">
    <source>
        <dbReference type="EMBL" id="KAK6131218.1"/>
    </source>
</evidence>
<name>A0ABR0V8I7_REHGL</name>
<accession>A0ABR0V8I7</accession>
<dbReference type="InterPro" id="IPR001005">
    <property type="entry name" value="SANT/Myb"/>
</dbReference>
<evidence type="ECO:0000259" key="2">
    <source>
        <dbReference type="PROSITE" id="PS50090"/>
    </source>
</evidence>
<comment type="caution">
    <text evidence="3">The sequence shown here is derived from an EMBL/GenBank/DDBJ whole genome shotgun (WGS) entry which is preliminary data.</text>
</comment>
<dbReference type="PANTHER" id="PTHR47863">
    <property type="entry name" value="RING/FYVE/PHD ZINC FINGER SUPERFAMILY PROTEIN"/>
    <property type="match status" value="1"/>
</dbReference>
<dbReference type="PROSITE" id="PS50090">
    <property type="entry name" value="MYB_LIKE"/>
    <property type="match status" value="1"/>
</dbReference>
<dbReference type="SUPFAM" id="SSF46689">
    <property type="entry name" value="Homeodomain-like"/>
    <property type="match status" value="1"/>
</dbReference>
<gene>
    <name evidence="3" type="ORF">DH2020_035032</name>
</gene>
<feature type="compositionally biased region" description="Polar residues" evidence="1">
    <location>
        <begin position="199"/>
        <end position="216"/>
    </location>
</feature>
<evidence type="ECO:0000256" key="1">
    <source>
        <dbReference type="SAM" id="MobiDB-lite"/>
    </source>
</evidence>
<keyword evidence="4" id="KW-1185">Reference proteome</keyword>
<evidence type="ECO:0000313" key="4">
    <source>
        <dbReference type="Proteomes" id="UP001318860"/>
    </source>
</evidence>
<feature type="domain" description="Myb-like" evidence="2">
    <location>
        <begin position="254"/>
        <end position="310"/>
    </location>
</feature>
<feature type="compositionally biased region" description="Basic and acidic residues" evidence="1">
    <location>
        <begin position="189"/>
        <end position="198"/>
    </location>
</feature>
<feature type="region of interest" description="Disordered" evidence="1">
    <location>
        <begin position="120"/>
        <end position="216"/>
    </location>
</feature>
<dbReference type="Gene3D" id="1.10.246.220">
    <property type="match status" value="1"/>
</dbReference>
<dbReference type="Proteomes" id="UP001318860">
    <property type="component" value="Unassembled WGS sequence"/>
</dbReference>
<dbReference type="PANTHER" id="PTHR47863:SF4">
    <property type="entry name" value="RING_FYVE_PHD ZINC FINGER SUPERFAMILY PROTEIN"/>
    <property type="match status" value="1"/>
</dbReference>
<dbReference type="InterPro" id="IPR009057">
    <property type="entry name" value="Homeodomain-like_sf"/>
</dbReference>
<proteinExistence type="predicted"/>
<organism evidence="3 4">
    <name type="scientific">Rehmannia glutinosa</name>
    <name type="common">Chinese foxglove</name>
    <dbReference type="NCBI Taxonomy" id="99300"/>
    <lineage>
        <taxon>Eukaryota</taxon>
        <taxon>Viridiplantae</taxon>
        <taxon>Streptophyta</taxon>
        <taxon>Embryophyta</taxon>
        <taxon>Tracheophyta</taxon>
        <taxon>Spermatophyta</taxon>
        <taxon>Magnoliopsida</taxon>
        <taxon>eudicotyledons</taxon>
        <taxon>Gunneridae</taxon>
        <taxon>Pentapetalae</taxon>
        <taxon>asterids</taxon>
        <taxon>lamiids</taxon>
        <taxon>Lamiales</taxon>
        <taxon>Orobanchaceae</taxon>
        <taxon>Rehmannieae</taxon>
        <taxon>Rehmannia</taxon>
    </lineage>
</organism>
<reference evidence="3 4" key="1">
    <citation type="journal article" date="2021" name="Comput. Struct. Biotechnol. J.">
        <title>De novo genome assembly of the potent medicinal plant Rehmannia glutinosa using nanopore technology.</title>
        <authorList>
            <person name="Ma L."/>
            <person name="Dong C."/>
            <person name="Song C."/>
            <person name="Wang X."/>
            <person name="Zheng X."/>
            <person name="Niu Y."/>
            <person name="Chen S."/>
            <person name="Feng W."/>
        </authorList>
    </citation>
    <scope>NUCLEOTIDE SEQUENCE [LARGE SCALE GENOMIC DNA]</scope>
    <source>
        <strain evidence="3">DH-2019</strain>
    </source>
</reference>
<sequence length="339" mass="38458">MNICKEIVPVSQHTFLLKDFEPQAVEGTRRSSENGLVRKCFMHKDAIKEKKKPLLVFMDEGMRDREKHLEENNRAEANGNNQSKVSEANVNIICGDGINAQGKKISNVEETKIHDREVFAASSGEDTSLKMQEHGRCNAEEAKIPEVECETSSASSDEDSLPLQAIDERRSKRRKLIDGDSEAVSLHSKRVEQSDKNKQTSPIVNTPSKSRRSSSALITDKVLNEKVKPSIRLKQPQQPSVKLAIDAYGCGKCKRRFWTEREEVELREGVEKFSKEPIKNPWRKILELGQNVFDETRAPSDLKDKWRSIVQKESNYVKVCGDDIDHQSLFCVITFAICT</sequence>